<dbReference type="GO" id="GO:0009375">
    <property type="term" value="C:ferredoxin hydrogenase complex"/>
    <property type="evidence" value="ECO:0007669"/>
    <property type="project" value="InterPro"/>
</dbReference>
<feature type="binding site" evidence="12">
    <location>
        <position position="309"/>
    </location>
    <ligand>
        <name>[3Fe-4S] cluster</name>
        <dbReference type="ChEBI" id="CHEBI:21137"/>
    </ligand>
</feature>
<dbReference type="GO" id="GO:0009061">
    <property type="term" value="P:anaerobic respiration"/>
    <property type="evidence" value="ECO:0007669"/>
    <property type="project" value="TreeGrafter"/>
</dbReference>
<dbReference type="InterPro" id="IPR006137">
    <property type="entry name" value="NADH_UbQ_OxRdtase-like_20kDa"/>
</dbReference>
<dbReference type="Gene3D" id="4.10.480.10">
    <property type="entry name" value="Cytochrome-c3 hydrogenase, C-terminal domain"/>
    <property type="match status" value="1"/>
</dbReference>
<evidence type="ECO:0000256" key="8">
    <source>
        <dbReference type="ARBA" id="ARBA00023002"/>
    </source>
</evidence>
<evidence type="ECO:0000259" key="14">
    <source>
        <dbReference type="Pfam" id="PF14720"/>
    </source>
</evidence>
<dbReference type="PIRSF" id="PIRSF000310">
    <property type="entry name" value="NiFe_hyd_ssu"/>
    <property type="match status" value="1"/>
</dbReference>
<dbReference type="RefSeq" id="WP_230743259.1">
    <property type="nucleotide sequence ID" value="NZ_PGCK01000016.1"/>
</dbReference>
<dbReference type="PANTHER" id="PTHR30013:SF7">
    <property type="entry name" value="HYDROGENASE-2 SMALL CHAIN"/>
    <property type="match status" value="1"/>
</dbReference>
<dbReference type="InterPro" id="IPR037024">
    <property type="entry name" value="NiFe_Hase_small_N_sf"/>
</dbReference>
<dbReference type="SUPFAM" id="SSF56770">
    <property type="entry name" value="HydA/Nqo6-like"/>
    <property type="match status" value="1"/>
</dbReference>
<feature type="binding site" evidence="12">
    <location>
        <position position="281"/>
    </location>
    <ligand>
        <name>[4Fe-4S] cluster</name>
        <dbReference type="ChEBI" id="CHEBI:49883"/>
        <label>2</label>
    </ligand>
</feature>
<feature type="binding site" evidence="12">
    <location>
        <position position="214"/>
    </location>
    <ligand>
        <name>[4Fe-4S] cluster</name>
        <dbReference type="ChEBI" id="CHEBI:49883"/>
        <label>1</label>
    </ligand>
</feature>
<evidence type="ECO:0000256" key="5">
    <source>
        <dbReference type="ARBA" id="ARBA00022485"/>
    </source>
</evidence>
<feature type="domain" description="Cytochrome-c3 hydrogenase C-terminal" evidence="14">
    <location>
        <begin position="250"/>
        <end position="324"/>
    </location>
</feature>
<evidence type="ECO:0000256" key="2">
    <source>
        <dbReference type="ARBA" id="ARBA00001966"/>
    </source>
</evidence>
<feature type="binding site" evidence="12">
    <location>
        <position position="60"/>
    </location>
    <ligand>
        <name>[4Fe-4S] cluster</name>
        <dbReference type="ChEBI" id="CHEBI:49883"/>
        <label>1</label>
    </ligand>
</feature>
<dbReference type="GO" id="GO:0044569">
    <property type="term" value="C:[Ni-Fe] hydrogenase complex"/>
    <property type="evidence" value="ECO:0007669"/>
    <property type="project" value="TreeGrafter"/>
</dbReference>
<dbReference type="PRINTS" id="PR00614">
    <property type="entry name" value="NIHGNASESMLL"/>
</dbReference>
<feature type="binding site" evidence="12">
    <location>
        <position position="312"/>
    </location>
    <ligand>
        <name>[3Fe-4S] cluster</name>
        <dbReference type="ChEBI" id="CHEBI:21137"/>
    </ligand>
</feature>
<dbReference type="InterPro" id="IPR006311">
    <property type="entry name" value="TAT_signal"/>
</dbReference>
<evidence type="ECO:0000256" key="3">
    <source>
        <dbReference type="ARBA" id="ARBA00004196"/>
    </source>
</evidence>
<protein>
    <submittedName>
        <fullName evidence="15">Oxidoreductase</fullName>
    </submittedName>
</protein>
<dbReference type="InterPro" id="IPR001821">
    <property type="entry name" value="NiFe_hydrogenase_ssu"/>
</dbReference>
<dbReference type="EMBL" id="PGCK01000016">
    <property type="protein sequence ID" value="MCD1296268.1"/>
    <property type="molecule type" value="Genomic_DNA"/>
</dbReference>
<dbReference type="Pfam" id="PF01058">
    <property type="entry name" value="Oxidored_q6"/>
    <property type="match status" value="1"/>
</dbReference>
<dbReference type="GO" id="GO:0009055">
    <property type="term" value="F:electron transfer activity"/>
    <property type="evidence" value="ECO:0007669"/>
    <property type="project" value="TreeGrafter"/>
</dbReference>
<dbReference type="NCBIfam" id="TIGR00391">
    <property type="entry name" value="hydA"/>
    <property type="match status" value="1"/>
</dbReference>
<evidence type="ECO:0000256" key="7">
    <source>
        <dbReference type="ARBA" id="ARBA00022729"/>
    </source>
</evidence>
<feature type="domain" description="NADH:ubiquinone oxidoreductase-like 20kDa subunit" evidence="13">
    <location>
        <begin position="57"/>
        <end position="227"/>
    </location>
</feature>
<reference evidence="15 16" key="1">
    <citation type="submission" date="2017-11" db="EMBL/GenBank/DDBJ databases">
        <title>Isolation and Characterization of Family Methanocellaceae Species from Potential Methane Hydrate Area Offshore Southwestern Taiwan.</title>
        <authorList>
            <person name="Zhang W.-L."/>
            <person name="Chen W.-C."/>
            <person name="Lai M.-C."/>
            <person name="Chen S.-C."/>
        </authorList>
    </citation>
    <scope>NUCLEOTIDE SEQUENCE [LARGE SCALE GENOMIC DNA]</scope>
    <source>
        <strain evidence="15 16">CWC-04</strain>
    </source>
</reference>
<keyword evidence="8" id="KW-0560">Oxidoreductase</keyword>
<feature type="binding site" evidence="12">
    <location>
        <position position="255"/>
    </location>
    <ligand>
        <name>[4Fe-4S] cluster</name>
        <dbReference type="ChEBI" id="CHEBI:49883"/>
        <label>2</label>
    </ligand>
</feature>
<dbReference type="GO" id="GO:0046872">
    <property type="term" value="F:metal ion binding"/>
    <property type="evidence" value="ECO:0007669"/>
    <property type="project" value="UniProtKB-KW"/>
</dbReference>
<dbReference type="GO" id="GO:0016020">
    <property type="term" value="C:membrane"/>
    <property type="evidence" value="ECO:0007669"/>
    <property type="project" value="TreeGrafter"/>
</dbReference>
<evidence type="ECO:0000256" key="4">
    <source>
        <dbReference type="ARBA" id="ARBA00006605"/>
    </source>
</evidence>
<proteinExistence type="inferred from homology"/>
<accession>A0AAP2RF94</accession>
<name>A0AAP2RF94_9EURY</name>
<keyword evidence="11 12" id="KW-0003">3Fe-4S</keyword>
<feature type="binding site" evidence="12">
    <location>
        <position position="252"/>
    </location>
    <ligand>
        <name>[4Fe-4S] cluster</name>
        <dbReference type="ChEBI" id="CHEBI:49883"/>
        <label>2</label>
    </ligand>
</feature>
<dbReference type="GO" id="GO:0008901">
    <property type="term" value="F:ferredoxin hydrogenase activity"/>
    <property type="evidence" value="ECO:0007669"/>
    <property type="project" value="InterPro"/>
</dbReference>
<dbReference type="Pfam" id="PF14720">
    <property type="entry name" value="NiFe_hyd_SSU_C"/>
    <property type="match status" value="1"/>
</dbReference>
<feature type="binding site" evidence="12">
    <location>
        <position position="275"/>
    </location>
    <ligand>
        <name>[4Fe-4S] cluster</name>
        <dbReference type="ChEBI" id="CHEBI:49883"/>
        <label>2</label>
    </ligand>
</feature>
<keyword evidence="5 12" id="KW-0004">4Fe-4S</keyword>
<evidence type="ECO:0000313" key="15">
    <source>
        <dbReference type="EMBL" id="MCD1296268.1"/>
    </source>
</evidence>
<evidence type="ECO:0000256" key="11">
    <source>
        <dbReference type="ARBA" id="ARBA00023291"/>
    </source>
</evidence>
<evidence type="ECO:0000313" key="16">
    <source>
        <dbReference type="Proteomes" id="UP001320159"/>
    </source>
</evidence>
<dbReference type="AlphaFoldDB" id="A0AAP2RF94"/>
<dbReference type="InterPro" id="IPR019546">
    <property type="entry name" value="TAT_signal_bac_arc"/>
</dbReference>
<gene>
    <name evidence="15" type="ORF">CUJ83_14795</name>
</gene>
<dbReference type="Proteomes" id="UP001320159">
    <property type="component" value="Unassembled WGS sequence"/>
</dbReference>
<keyword evidence="7" id="KW-0732">Signal</keyword>
<dbReference type="GO" id="GO:0051539">
    <property type="term" value="F:4 iron, 4 sulfur cluster binding"/>
    <property type="evidence" value="ECO:0007669"/>
    <property type="project" value="UniProtKB-KW"/>
</dbReference>
<keyword evidence="9 12" id="KW-0408">Iron</keyword>
<dbReference type="Gene3D" id="3.40.50.700">
    <property type="entry name" value="NADH:ubiquinone oxidoreductase-like, 20kDa subunit"/>
    <property type="match status" value="1"/>
</dbReference>
<evidence type="ECO:0000256" key="9">
    <source>
        <dbReference type="ARBA" id="ARBA00023004"/>
    </source>
</evidence>
<dbReference type="PANTHER" id="PTHR30013">
    <property type="entry name" value="NIFE / NIFESE HYDROGENASE SMALL SUBUNIT FAMILY MEMBER"/>
    <property type="match status" value="1"/>
</dbReference>
<dbReference type="InterPro" id="IPR027394">
    <property type="entry name" value="Cytochrome-c3_hydrogenase_C"/>
</dbReference>
<comment type="cofactor">
    <cofactor evidence="2">
        <name>[4Fe-4S] cluster</name>
        <dbReference type="ChEBI" id="CHEBI:49883"/>
    </cofactor>
</comment>
<dbReference type="NCBIfam" id="TIGR01409">
    <property type="entry name" value="TAT_signal_seq"/>
    <property type="match status" value="1"/>
</dbReference>
<comment type="cofactor">
    <cofactor evidence="1">
        <name>[3Fe-4S] cluster</name>
        <dbReference type="ChEBI" id="CHEBI:21137"/>
    </cofactor>
</comment>
<evidence type="ECO:0000256" key="6">
    <source>
        <dbReference type="ARBA" id="ARBA00022723"/>
    </source>
</evidence>
<keyword evidence="16" id="KW-1185">Reference proteome</keyword>
<comment type="caution">
    <text evidence="15">The sequence shown here is derived from an EMBL/GenBank/DDBJ whole genome shotgun (WGS) entry which is preliminary data.</text>
</comment>
<evidence type="ECO:0000256" key="1">
    <source>
        <dbReference type="ARBA" id="ARBA00001927"/>
    </source>
</evidence>
<dbReference type="GO" id="GO:0051538">
    <property type="term" value="F:3 iron, 4 sulfur cluster binding"/>
    <property type="evidence" value="ECO:0007669"/>
    <property type="project" value="UniProtKB-KW"/>
</dbReference>
<comment type="similarity">
    <text evidence="4">Belongs to the [NiFe]/[NiFeSe] hydrogenase small subunit family.</text>
</comment>
<dbReference type="InterPro" id="IPR037148">
    <property type="entry name" value="NiFe-Hase_small_C_sf"/>
</dbReference>
<comment type="subcellular location">
    <subcellularLocation>
        <location evidence="3">Cell envelope</location>
    </subcellularLocation>
</comment>
<feature type="binding site" evidence="12">
    <location>
        <position position="290"/>
    </location>
    <ligand>
        <name>[3Fe-4S] cluster</name>
        <dbReference type="ChEBI" id="CHEBI:21137"/>
    </ligand>
</feature>
<feature type="binding site" evidence="12">
    <location>
        <position position="57"/>
    </location>
    <ligand>
        <name>[4Fe-4S] cluster</name>
        <dbReference type="ChEBI" id="CHEBI:49883"/>
        <label>1</label>
    </ligand>
</feature>
<keyword evidence="6 12" id="KW-0479">Metal-binding</keyword>
<evidence type="ECO:0000259" key="13">
    <source>
        <dbReference type="Pfam" id="PF01058"/>
    </source>
</evidence>
<sequence length="386" mass="40868">MEDKEHGSCGPGLSRRSFLTMAGAVGVGALLCSHAPQVAAAIENSSTKLVWLKGAGCGGCTASFLNGGNPEILSALGKIKLDLAYHEGLMAQQGIFVEGVAENTEAYNSILKLRNIINNEKYILVVEGAILNGPDGTGKYSMIGGRPFKDIFKDAASGASGILAVGTCASFGGISKASGSDIDARGVGYTGTSRIKGMLGELGINNKVVNVPGCPAHPDWILLTLADMIMDADMELDMYHRPKAFFGDSSVHDSCPRRGYFDRAERDTGFAGGKCLYEMGCKGPLAHADCPVRRWNGGVNMCTQSGGPCIACVEPEFPDAFSPFFSKAENREIFSGIDVNTGAKIILGASVLGAGIHAIKRLAIGESYRDELDSREKKKDDMKRRP</sequence>
<keyword evidence="10 12" id="KW-0411">Iron-sulfur</keyword>
<evidence type="ECO:0000256" key="12">
    <source>
        <dbReference type="PIRSR" id="PIRSR000310-1"/>
    </source>
</evidence>
<organism evidence="15 16">
    <name type="scientific">Methanooceanicella nereidis</name>
    <dbReference type="NCBI Taxonomy" id="2052831"/>
    <lineage>
        <taxon>Archaea</taxon>
        <taxon>Methanobacteriati</taxon>
        <taxon>Methanobacteriota</taxon>
        <taxon>Stenosarchaea group</taxon>
        <taxon>Methanomicrobia</taxon>
        <taxon>Methanocellales</taxon>
        <taxon>Methanocellaceae</taxon>
        <taxon>Methanooceanicella</taxon>
    </lineage>
</organism>
<dbReference type="PROSITE" id="PS51318">
    <property type="entry name" value="TAT"/>
    <property type="match status" value="1"/>
</dbReference>
<feature type="binding site" evidence="12">
    <location>
        <position position="168"/>
    </location>
    <ligand>
        <name>[4Fe-4S] cluster</name>
        <dbReference type="ChEBI" id="CHEBI:49883"/>
        <label>1</label>
    </ligand>
</feature>
<evidence type="ECO:0000256" key="10">
    <source>
        <dbReference type="ARBA" id="ARBA00023014"/>
    </source>
</evidence>